<feature type="compositionally biased region" description="Pro residues" evidence="1">
    <location>
        <begin position="46"/>
        <end position="57"/>
    </location>
</feature>
<feature type="compositionally biased region" description="Low complexity" evidence="1">
    <location>
        <begin position="35"/>
        <end position="45"/>
    </location>
</feature>
<proteinExistence type="predicted"/>
<comment type="caution">
    <text evidence="2">The sequence shown here is derived from an EMBL/GenBank/DDBJ whole genome shotgun (WGS) entry which is preliminary data.</text>
</comment>
<sequence length="125" mass="12846">MVEPACQFSVPSAVPSTTAVAAASVGAEEPPDAEVPPALLPAAAAPLPPPPPPPPQPASAKAMPIATKRELILCNISPLPVIVVVELIRCRRPVQTRIGHCRWARGAYALKPAGSSDQVLAALDP</sequence>
<evidence type="ECO:0000313" key="3">
    <source>
        <dbReference type="Proteomes" id="UP000235347"/>
    </source>
</evidence>
<organism evidence="2 3">
    <name type="scientific">Trinickia soli</name>
    <dbReference type="NCBI Taxonomy" id="380675"/>
    <lineage>
        <taxon>Bacteria</taxon>
        <taxon>Pseudomonadati</taxon>
        <taxon>Pseudomonadota</taxon>
        <taxon>Betaproteobacteria</taxon>
        <taxon>Burkholderiales</taxon>
        <taxon>Burkholderiaceae</taxon>
        <taxon>Trinickia</taxon>
    </lineage>
</organism>
<evidence type="ECO:0000256" key="1">
    <source>
        <dbReference type="SAM" id="MobiDB-lite"/>
    </source>
</evidence>
<dbReference type="AlphaFoldDB" id="A0A2N7WFS9"/>
<reference evidence="2 3" key="1">
    <citation type="submission" date="2018-01" db="EMBL/GenBank/DDBJ databases">
        <title>Whole genome analyses suggest that Burkholderia sensu lato contains two further novel genera in the rhizoxinica-symbiotica group Mycetohabitans gen. nov., and Trinickia gen. nov.: implications for the evolution of diazotrophy and nodulation in the Burkholderiaceae.</title>
        <authorList>
            <person name="Estrada-de los Santos P."/>
            <person name="Palmer M."/>
            <person name="Chavez-Ramirez B."/>
            <person name="Beukes C."/>
            <person name="Steenkamp E.T."/>
            <person name="Hirsch A.M."/>
            <person name="Manyaka P."/>
            <person name="Maluk M."/>
            <person name="Lafos M."/>
            <person name="Crook M."/>
            <person name="Gross E."/>
            <person name="Simon M.F."/>
            <person name="Bueno dos Reis Junior F."/>
            <person name="Poole P.S."/>
            <person name="Venter S.N."/>
            <person name="James E.K."/>
        </authorList>
    </citation>
    <scope>NUCLEOTIDE SEQUENCE [LARGE SCALE GENOMIC DNA]</scope>
    <source>
        <strain evidence="2 3">GP25-8</strain>
    </source>
</reference>
<accession>A0A2N7WFS9</accession>
<evidence type="ECO:0000313" key="2">
    <source>
        <dbReference type="EMBL" id="PMS28267.1"/>
    </source>
</evidence>
<dbReference type="EMBL" id="PNYB01000001">
    <property type="protein sequence ID" value="PMS28267.1"/>
    <property type="molecule type" value="Genomic_DNA"/>
</dbReference>
<feature type="region of interest" description="Disordered" evidence="1">
    <location>
        <begin position="23"/>
        <end position="62"/>
    </location>
</feature>
<gene>
    <name evidence="2" type="ORF">C0Z19_00615</name>
</gene>
<dbReference type="Proteomes" id="UP000235347">
    <property type="component" value="Unassembled WGS sequence"/>
</dbReference>
<keyword evidence="3" id="KW-1185">Reference proteome</keyword>
<protein>
    <submittedName>
        <fullName evidence="2">Uncharacterized protein</fullName>
    </submittedName>
</protein>
<name>A0A2N7WFS9_9BURK</name>